<evidence type="ECO:0000256" key="1">
    <source>
        <dbReference type="SAM" id="SignalP"/>
    </source>
</evidence>
<gene>
    <name evidence="2" type="ORF">IV417_10735</name>
</gene>
<name>A0AAP2G8F1_9RHOB</name>
<dbReference type="Proteomes" id="UP001315686">
    <property type="component" value="Unassembled WGS sequence"/>
</dbReference>
<dbReference type="RefSeq" id="WP_327794089.1">
    <property type="nucleotide sequence ID" value="NZ_JADQAZ010000002.1"/>
</dbReference>
<dbReference type="EMBL" id="JADQAZ010000002">
    <property type="protein sequence ID" value="MBT0957867.1"/>
    <property type="molecule type" value="Genomic_DNA"/>
</dbReference>
<keyword evidence="1" id="KW-0732">Signal</keyword>
<organism evidence="2 3">
    <name type="scientific">Harenicola maris</name>
    <dbReference type="NCBI Taxonomy" id="2841044"/>
    <lineage>
        <taxon>Bacteria</taxon>
        <taxon>Pseudomonadati</taxon>
        <taxon>Pseudomonadota</taxon>
        <taxon>Alphaproteobacteria</taxon>
        <taxon>Rhodobacterales</taxon>
        <taxon>Paracoccaceae</taxon>
        <taxon>Harenicola</taxon>
    </lineage>
</organism>
<dbReference type="AlphaFoldDB" id="A0AAP2G8F1"/>
<comment type="caution">
    <text evidence="2">The sequence shown here is derived from an EMBL/GenBank/DDBJ whole genome shotgun (WGS) entry which is preliminary data.</text>
</comment>
<feature type="signal peptide" evidence="1">
    <location>
        <begin position="1"/>
        <end position="34"/>
    </location>
</feature>
<reference evidence="2 3" key="1">
    <citation type="journal article" date="2021" name="Arch. Microbiol.">
        <title>Harenicola maris gen. nov., sp. nov. isolated from the Sea of Japan shallow sediments.</title>
        <authorList>
            <person name="Romanenko L.A."/>
            <person name="Kurilenko V.V."/>
            <person name="Chernysheva N.Y."/>
            <person name="Tekutyeva L.A."/>
            <person name="Velansky P.V."/>
            <person name="Svetashev V.I."/>
            <person name="Isaeva M.P."/>
        </authorList>
    </citation>
    <scope>NUCLEOTIDE SEQUENCE [LARGE SCALE GENOMIC DNA]</scope>
    <source>
        <strain evidence="2 3">KMM 3653</strain>
    </source>
</reference>
<proteinExistence type="predicted"/>
<sequence>MTYGVFLVQILRTTIKSAFVCGLLAIAPLGAAYAQDAGAEDEVQEIIIVVPPPSEAQPPLPDPEDTGAVNLVTPDVGQTLPSLVLLPENEEDEEQVYRSVQAELNRLGCKAGKADGKWGGNSEGALNRLVAERPELAGYDPSTTLLDLLGELPANVCPLVCSAREEIVGGACQLKTCASGQYLDSKGTCRTRQATVKKATPTPKATTTVRKKKCVSYNGRSYCS</sequence>
<evidence type="ECO:0000313" key="2">
    <source>
        <dbReference type="EMBL" id="MBT0957867.1"/>
    </source>
</evidence>
<evidence type="ECO:0000313" key="3">
    <source>
        <dbReference type="Proteomes" id="UP001315686"/>
    </source>
</evidence>
<evidence type="ECO:0008006" key="4">
    <source>
        <dbReference type="Google" id="ProtNLM"/>
    </source>
</evidence>
<keyword evidence="3" id="KW-1185">Reference proteome</keyword>
<accession>A0AAP2G8F1</accession>
<feature type="chain" id="PRO_5042988490" description="Secreted protein" evidence="1">
    <location>
        <begin position="35"/>
        <end position="224"/>
    </location>
</feature>
<protein>
    <recommendedName>
        <fullName evidence="4">Secreted protein</fullName>
    </recommendedName>
</protein>